<dbReference type="InterPro" id="IPR018656">
    <property type="entry name" value="DUF2087"/>
</dbReference>
<accession>A0A644XEB6</accession>
<proteinExistence type="predicted"/>
<sequence>MLPGIERFLDEEGKLKQLPSKKAVRDLAYAYLAEKFEFDRDYTEHEVNAILASWHTFGDHARLRRDLIDEGWMLRTRDGSRYWKNPEKQQEET</sequence>
<gene>
    <name evidence="2" type="ORF">SDC9_60478</name>
</gene>
<organism evidence="2">
    <name type="scientific">bioreactor metagenome</name>
    <dbReference type="NCBI Taxonomy" id="1076179"/>
    <lineage>
        <taxon>unclassified sequences</taxon>
        <taxon>metagenomes</taxon>
        <taxon>ecological metagenomes</taxon>
    </lineage>
</organism>
<dbReference type="Pfam" id="PF09860">
    <property type="entry name" value="DUF2087"/>
    <property type="match status" value="1"/>
</dbReference>
<feature type="domain" description="DUF2087" evidence="1">
    <location>
        <begin position="14"/>
        <end position="83"/>
    </location>
</feature>
<comment type="caution">
    <text evidence="2">The sequence shown here is derived from an EMBL/GenBank/DDBJ whole genome shotgun (WGS) entry which is preliminary data.</text>
</comment>
<reference evidence="2" key="1">
    <citation type="submission" date="2019-08" db="EMBL/GenBank/DDBJ databases">
        <authorList>
            <person name="Kucharzyk K."/>
            <person name="Murdoch R.W."/>
            <person name="Higgins S."/>
            <person name="Loffler F."/>
        </authorList>
    </citation>
    <scope>NUCLEOTIDE SEQUENCE</scope>
</reference>
<dbReference type="EMBL" id="VSSQ01002228">
    <property type="protein sequence ID" value="MPM14118.1"/>
    <property type="molecule type" value="Genomic_DNA"/>
</dbReference>
<protein>
    <recommendedName>
        <fullName evidence="1">DUF2087 domain-containing protein</fullName>
    </recommendedName>
</protein>
<evidence type="ECO:0000313" key="2">
    <source>
        <dbReference type="EMBL" id="MPM14118.1"/>
    </source>
</evidence>
<dbReference type="AlphaFoldDB" id="A0A644XEB6"/>
<evidence type="ECO:0000259" key="1">
    <source>
        <dbReference type="Pfam" id="PF09860"/>
    </source>
</evidence>
<name>A0A644XEB6_9ZZZZ</name>